<dbReference type="CDD" id="cd23578">
    <property type="entry name" value="TFP_LU_ECD_PATE2"/>
    <property type="match status" value="1"/>
</dbReference>
<reference evidence="3" key="3">
    <citation type="submission" date="2018-12" db="EMBL/GenBank/DDBJ databases">
        <title>G10K-VGP greater horseshoe bat female genome, primary haplotype.</title>
        <authorList>
            <person name="Teeling E."/>
            <person name="Myers G."/>
            <person name="Vernes S."/>
            <person name="Pippel M."/>
            <person name="Winkler S."/>
            <person name="Fedrigo O."/>
            <person name="Rhie A."/>
            <person name="Koren S."/>
            <person name="Phillippy A."/>
            <person name="Lewin H."/>
            <person name="Damas J."/>
            <person name="Howe K."/>
            <person name="Mountcastle J."/>
            <person name="Jarvis E.D."/>
        </authorList>
    </citation>
    <scope>NUCLEOTIDE SEQUENCE [LARGE SCALE GENOMIC DNA]</scope>
</reference>
<dbReference type="Ensembl" id="ENSRFET00010013932.1">
    <property type="protein sequence ID" value="ENSRFEP00010012742.1"/>
    <property type="gene ID" value="ENSRFEG00010008659.1"/>
</dbReference>
<accession>A0A671EQU3</accession>
<protein>
    <recommendedName>
        <fullName evidence="1">UPAR/Ly6 domain-containing protein</fullName>
    </recommendedName>
</protein>
<dbReference type="InterPro" id="IPR016054">
    <property type="entry name" value="LY6_UPA_recep-like"/>
</dbReference>
<reference evidence="2 3" key="2">
    <citation type="journal article" date="2018" name="Annu Rev Anim Biosci">
        <title>Bat Biology, Genomes, and the Bat1K Project: To Generate Chromosome-Level Genomes for All Living Bat Species.</title>
        <authorList>
            <person name="Teeling E.C."/>
            <person name="Vernes S.C."/>
            <person name="Davalos L.M."/>
            <person name="Ray D.A."/>
            <person name="Gilbert M.T.P."/>
            <person name="Myers E."/>
        </authorList>
    </citation>
    <scope>NUCLEOTIDE SEQUENCE</scope>
</reference>
<name>A0A671EQU3_RHIFE</name>
<sequence length="117" mass="13389">MCLITPWSQPLQPRTPPSCFSAAPATLCMVCKIFKNSKCLEGNGNCTMEEGPGCRTRDLYFFNERDGWRYNHTELDCSNLCKAWKLFRGGLQVSSFCCKGQDFCNIYRGKSLQWKSH</sequence>
<evidence type="ECO:0000313" key="2">
    <source>
        <dbReference type="Ensembl" id="ENSRFEP00010012742.1"/>
    </source>
</evidence>
<reference evidence="2" key="5">
    <citation type="submission" date="2025-09" db="UniProtKB">
        <authorList>
            <consortium name="Ensembl"/>
        </authorList>
    </citation>
    <scope>IDENTIFICATION</scope>
</reference>
<dbReference type="InParanoid" id="A0A671EQU3"/>
<dbReference type="GeneTree" id="ENSGT00510000050146"/>
<dbReference type="OMA" id="IFYFNIR"/>
<reference evidence="2" key="4">
    <citation type="submission" date="2025-08" db="UniProtKB">
        <authorList>
            <consortium name="Ensembl"/>
        </authorList>
    </citation>
    <scope>IDENTIFICATION</scope>
</reference>
<dbReference type="Proteomes" id="UP000472240">
    <property type="component" value="Chromosome 25"/>
</dbReference>
<keyword evidence="3" id="KW-1185">Reference proteome</keyword>
<evidence type="ECO:0000313" key="3">
    <source>
        <dbReference type="Proteomes" id="UP000472240"/>
    </source>
</evidence>
<evidence type="ECO:0000259" key="1">
    <source>
        <dbReference type="Pfam" id="PF00021"/>
    </source>
</evidence>
<dbReference type="InterPro" id="IPR059168">
    <property type="entry name" value="PATE2-like_ECD_3FTx"/>
</dbReference>
<proteinExistence type="predicted"/>
<dbReference type="AlphaFoldDB" id="A0A671EQU3"/>
<reference evidence="2 3" key="1">
    <citation type="journal article" date="2015" name="Annu Rev Anim Biosci">
        <title>The Genome 10K Project: a way forward.</title>
        <authorList>
            <person name="Koepfli K.P."/>
            <person name="Paten B."/>
            <person name="O'Brien S.J."/>
            <person name="Koepfli K.P."/>
            <person name="Paten B."/>
            <person name="Antunes A."/>
            <person name="Belov K."/>
            <person name="Bustamante C."/>
            <person name="Castoe T.A."/>
            <person name="Clawson H."/>
            <person name="Crawford A.J."/>
            <person name="Diekhans M."/>
            <person name="Distel D."/>
            <person name="Durbin R."/>
            <person name="Earl D."/>
            <person name="Fujita M.K."/>
            <person name="Gamble T."/>
            <person name="Georges A."/>
            <person name="Gemmell N."/>
            <person name="Gilbert M.T."/>
            <person name="Graves J.M."/>
            <person name="Green R.E."/>
            <person name="Hickey G."/>
            <person name="Jarvis E.D."/>
            <person name="Johnson W."/>
            <person name="Komissarov A."/>
            <person name="Korf I."/>
            <person name="Kuhn R."/>
            <person name="Larkin D.M."/>
            <person name="Lewin H."/>
            <person name="Lopez J.V."/>
            <person name="Ma J."/>
            <person name="Marques-Bonet T."/>
            <person name="Miller W."/>
            <person name="Murphy R."/>
            <person name="Pevzner P."/>
            <person name="Shapiro B."/>
            <person name="Steiner C."/>
            <person name="Tamazian G."/>
            <person name="Venkatesh B."/>
            <person name="Wang J."/>
            <person name="Wayne R."/>
            <person name="Wiley E."/>
            <person name="Yang H."/>
            <person name="Zhang G."/>
            <person name="Haussler D."/>
            <person name="Ryder O."/>
            <person name="O'Brien S.J."/>
        </authorList>
    </citation>
    <scope>NUCLEOTIDE SEQUENCE</scope>
</reference>
<dbReference type="Pfam" id="PF00021">
    <property type="entry name" value="UPAR_LY6"/>
    <property type="match status" value="1"/>
</dbReference>
<organism evidence="2 3">
    <name type="scientific">Rhinolophus ferrumequinum</name>
    <name type="common">Greater horseshoe bat</name>
    <dbReference type="NCBI Taxonomy" id="59479"/>
    <lineage>
        <taxon>Eukaryota</taxon>
        <taxon>Metazoa</taxon>
        <taxon>Chordata</taxon>
        <taxon>Craniata</taxon>
        <taxon>Vertebrata</taxon>
        <taxon>Euteleostomi</taxon>
        <taxon>Mammalia</taxon>
        <taxon>Eutheria</taxon>
        <taxon>Laurasiatheria</taxon>
        <taxon>Chiroptera</taxon>
        <taxon>Yinpterochiroptera</taxon>
        <taxon>Rhinolophoidea</taxon>
        <taxon>Rhinolophidae</taxon>
        <taxon>Rhinolophinae</taxon>
        <taxon>Rhinolophus</taxon>
    </lineage>
</organism>
<feature type="domain" description="UPAR/Ly6" evidence="1">
    <location>
        <begin position="26"/>
        <end position="105"/>
    </location>
</feature>